<dbReference type="Proteomes" id="UP000053789">
    <property type="component" value="Unassembled WGS sequence"/>
</dbReference>
<evidence type="ECO:0000259" key="2">
    <source>
        <dbReference type="Pfam" id="PF14420"/>
    </source>
</evidence>
<dbReference type="HOGENOM" id="CLU_1815592_0_0_1"/>
<gene>
    <name evidence="3" type="ORF">Z519_03414</name>
</gene>
<proteinExistence type="predicted"/>
<dbReference type="EMBL" id="KN846983">
    <property type="protein sequence ID" value="KIW96345.1"/>
    <property type="molecule type" value="Genomic_DNA"/>
</dbReference>
<dbReference type="VEuPathDB" id="FungiDB:Z519_03414"/>
<protein>
    <recommendedName>
        <fullName evidence="2">Clr5 domain-containing protein</fullName>
    </recommendedName>
</protein>
<name>A0A0D2HZJ2_CLAB1</name>
<evidence type="ECO:0000256" key="1">
    <source>
        <dbReference type="SAM" id="MobiDB-lite"/>
    </source>
</evidence>
<dbReference type="AlphaFoldDB" id="A0A0D2HZJ2"/>
<organism evidence="3 4">
    <name type="scientific">Cladophialophora bantiana (strain ATCC 10958 / CBS 173.52 / CDC B-1940 / NIH 8579)</name>
    <name type="common">Xylohypha bantiana</name>
    <dbReference type="NCBI Taxonomy" id="1442370"/>
    <lineage>
        <taxon>Eukaryota</taxon>
        <taxon>Fungi</taxon>
        <taxon>Dikarya</taxon>
        <taxon>Ascomycota</taxon>
        <taxon>Pezizomycotina</taxon>
        <taxon>Eurotiomycetes</taxon>
        <taxon>Chaetothyriomycetidae</taxon>
        <taxon>Chaetothyriales</taxon>
        <taxon>Herpotrichiellaceae</taxon>
        <taxon>Cladophialophora</taxon>
    </lineage>
</organism>
<reference evidence="3" key="1">
    <citation type="submission" date="2015-01" db="EMBL/GenBank/DDBJ databases">
        <title>The Genome Sequence of Cladophialophora bantiana CBS 173.52.</title>
        <authorList>
            <consortium name="The Broad Institute Genomics Platform"/>
            <person name="Cuomo C."/>
            <person name="de Hoog S."/>
            <person name="Gorbushina A."/>
            <person name="Stielow B."/>
            <person name="Teixiera M."/>
            <person name="Abouelleil A."/>
            <person name="Chapman S.B."/>
            <person name="Priest M."/>
            <person name="Young S.K."/>
            <person name="Wortman J."/>
            <person name="Nusbaum C."/>
            <person name="Birren B."/>
        </authorList>
    </citation>
    <scope>NUCLEOTIDE SEQUENCE [LARGE SCALE GENOMIC DNA]</scope>
    <source>
        <strain evidence="3">CBS 173.52</strain>
    </source>
</reference>
<feature type="compositionally biased region" description="Polar residues" evidence="1">
    <location>
        <begin position="1"/>
        <end position="21"/>
    </location>
</feature>
<dbReference type="GeneID" id="27696342"/>
<dbReference type="Pfam" id="PF14420">
    <property type="entry name" value="Clr5"/>
    <property type="match status" value="1"/>
</dbReference>
<keyword evidence="4" id="KW-1185">Reference proteome</keyword>
<evidence type="ECO:0000313" key="3">
    <source>
        <dbReference type="EMBL" id="KIW96345.1"/>
    </source>
</evidence>
<sequence>MAETSQFRFKQQHPNIPSKNPSLAKGQWEALKPMISDLLHRGLSISEIHRQLDSKHVHVTRSQLTTQMNKWGFTNDKKKLHQGERPISNQDSTQVHITDLDSEAPTVYIEAFISSTLPQLESHKLETHTFDQPRACQPISGT</sequence>
<evidence type="ECO:0000313" key="4">
    <source>
        <dbReference type="Proteomes" id="UP000053789"/>
    </source>
</evidence>
<dbReference type="InterPro" id="IPR025676">
    <property type="entry name" value="Clr5_dom"/>
</dbReference>
<feature type="region of interest" description="Disordered" evidence="1">
    <location>
        <begin position="1"/>
        <end position="23"/>
    </location>
</feature>
<dbReference type="RefSeq" id="XP_016623014.1">
    <property type="nucleotide sequence ID" value="XM_016761164.1"/>
</dbReference>
<feature type="domain" description="Clr5" evidence="2">
    <location>
        <begin position="27"/>
        <end position="74"/>
    </location>
</feature>
<accession>A0A0D2HZJ2</accession>
<dbReference type="OrthoDB" id="4154058at2759"/>